<evidence type="ECO:0000313" key="1">
    <source>
        <dbReference type="EMBL" id="SVB38863.1"/>
    </source>
</evidence>
<protein>
    <submittedName>
        <fullName evidence="1">Uncharacterized protein</fullName>
    </submittedName>
</protein>
<accession>A0A382DML1</accession>
<dbReference type="AlphaFoldDB" id="A0A382DML1"/>
<feature type="non-terminal residue" evidence="1">
    <location>
        <position position="1"/>
    </location>
</feature>
<reference evidence="1" key="1">
    <citation type="submission" date="2018-05" db="EMBL/GenBank/DDBJ databases">
        <authorList>
            <person name="Lanie J.A."/>
            <person name="Ng W.-L."/>
            <person name="Kazmierczak K.M."/>
            <person name="Andrzejewski T.M."/>
            <person name="Davidsen T.M."/>
            <person name="Wayne K.J."/>
            <person name="Tettelin H."/>
            <person name="Glass J.I."/>
            <person name="Rusch D."/>
            <person name="Podicherti R."/>
            <person name="Tsui H.-C.T."/>
            <person name="Winkler M.E."/>
        </authorList>
    </citation>
    <scope>NUCLEOTIDE SEQUENCE</scope>
</reference>
<dbReference type="EMBL" id="UINC01039823">
    <property type="protein sequence ID" value="SVB38863.1"/>
    <property type="molecule type" value="Genomic_DNA"/>
</dbReference>
<organism evidence="1">
    <name type="scientific">marine metagenome</name>
    <dbReference type="NCBI Taxonomy" id="408172"/>
    <lineage>
        <taxon>unclassified sequences</taxon>
        <taxon>metagenomes</taxon>
        <taxon>ecological metagenomes</taxon>
    </lineage>
</organism>
<proteinExistence type="predicted"/>
<name>A0A382DML1_9ZZZZ</name>
<sequence length="408" mass="46190">IYNNLTENTMKTASLILMLSALLAQDLKTLTLKTGDKITGTIVSETETTITIVNPLMGQMTLNKADLKQETVSITLNSGDVVKGIVLEKTSSYFKLQSAFGEVTIPTENIKTIGSIKKKDENAPLKSKRTLFGTRWEQAGDAGSGEWYFSKERLMDVWFDPTGYTIEKNKLYFSGLSWGFGLTDRFQITSKWTNYFWQDFNLRPKINLFKTGNVDSQIALAAGGHLHTRGLPGKYKWIDEPQWEIQWEWNSNTGTDERDSILVGDGRYVPLGATEDVNEPGEWNDGWEDGDKMWFEVFGAITSSKLRDGGNGRINTTLGASAVFYPGEDVAPRIYLAADLDITKNIKAMGEIFYDAHYPETINFMDNTKMSSPIHFDIGFLTNRIGLDDRLWVGIHFQRPYISFYWKF</sequence>
<gene>
    <name evidence="1" type="ORF">METZ01_LOCUS191717</name>
</gene>